<keyword evidence="3" id="KW-0732">Signal</keyword>
<sequence length="400" mass="43902">MLYNFTTNKRNKWLMLLLSAVLTISLLSACGKDELNPSLAFEDVEGGEVVATYKDGTVTDLEFNKFKSALAFTQGMDPTILDMEGYREYILEQYVVYKVLSGRANQEQQDAAKEDALASWASLEEYLKSVGDVKDQLKTYNLTINDVASFLMMGSAVTKYIDSQITDEMMKTEYDENKADYTLYDIRQIVVNLAVQDPTTGEVTVTRTEEEALARAQEVKEKLEAGGSWDELAKQYSDDTTTKETGGVYTDYMGGRWYEPVKEAAFTQELNKVGEPVLSAVGYHVIQVEGRDILEYESIADTTKDMIRYVLSNQVMDNFMKDELPGYELNITLPPVEGAEQGEGAESGDGGAANEQNGEADGAANDTATDDAANDAGTDASGNAANDSATNETKTDEAAQ</sequence>
<dbReference type="InterPro" id="IPR046357">
    <property type="entry name" value="PPIase_dom_sf"/>
</dbReference>
<dbReference type="PANTHER" id="PTHR47245">
    <property type="entry name" value="PEPTIDYLPROLYL ISOMERASE"/>
    <property type="match status" value="1"/>
</dbReference>
<reference evidence="5" key="1">
    <citation type="submission" date="2021-03" db="EMBL/GenBank/DDBJ databases">
        <title>Antimicrobial resistance genes in bacteria isolated from Japanese honey, and their potential for conferring macrolide and lincosamide resistance in the American foulbrood pathogen Paenibacillus larvae.</title>
        <authorList>
            <person name="Okamoto M."/>
            <person name="Kumagai M."/>
            <person name="Kanamori H."/>
            <person name="Takamatsu D."/>
        </authorList>
    </citation>
    <scope>NUCLEOTIDE SEQUENCE</scope>
    <source>
        <strain evidence="5">J40TS1</strain>
    </source>
</reference>
<accession>A0A919YW66</accession>
<evidence type="ECO:0000313" key="6">
    <source>
        <dbReference type="Proteomes" id="UP000683139"/>
    </source>
</evidence>
<dbReference type="GO" id="GO:0003755">
    <property type="term" value="F:peptidyl-prolyl cis-trans isomerase activity"/>
    <property type="evidence" value="ECO:0007669"/>
    <property type="project" value="UniProtKB-KW"/>
</dbReference>
<dbReference type="SUPFAM" id="SSF109998">
    <property type="entry name" value="Triger factor/SurA peptide-binding domain-like"/>
    <property type="match status" value="1"/>
</dbReference>
<gene>
    <name evidence="5" type="primary">prsA1</name>
    <name evidence="5" type="ORF">J40TS1_52460</name>
</gene>
<feature type="signal peptide" evidence="3">
    <location>
        <begin position="1"/>
        <end position="29"/>
    </location>
</feature>
<dbReference type="InterPro" id="IPR000297">
    <property type="entry name" value="PPIase_PpiC"/>
</dbReference>
<dbReference type="EMBL" id="BOSE01000017">
    <property type="protein sequence ID" value="GIP19604.1"/>
    <property type="molecule type" value="Genomic_DNA"/>
</dbReference>
<proteinExistence type="predicted"/>
<dbReference type="Pfam" id="PF13616">
    <property type="entry name" value="Rotamase_3"/>
    <property type="match status" value="1"/>
</dbReference>
<keyword evidence="1" id="KW-0413">Isomerase</keyword>
<evidence type="ECO:0000313" key="5">
    <source>
        <dbReference type="EMBL" id="GIP19604.1"/>
    </source>
</evidence>
<dbReference type="PROSITE" id="PS50198">
    <property type="entry name" value="PPIC_PPIASE_2"/>
    <property type="match status" value="1"/>
</dbReference>
<name>A0A919YW66_9BACL</name>
<evidence type="ECO:0000256" key="1">
    <source>
        <dbReference type="PROSITE-ProRule" id="PRU00278"/>
    </source>
</evidence>
<evidence type="ECO:0000256" key="3">
    <source>
        <dbReference type="SAM" id="SignalP"/>
    </source>
</evidence>
<protein>
    <submittedName>
        <fullName evidence="5">Foldase protein PrsA 1</fullName>
    </submittedName>
</protein>
<organism evidence="5 6">
    <name type="scientific">Paenibacillus montaniterrae</name>
    <dbReference type="NCBI Taxonomy" id="429341"/>
    <lineage>
        <taxon>Bacteria</taxon>
        <taxon>Bacillati</taxon>
        <taxon>Bacillota</taxon>
        <taxon>Bacilli</taxon>
        <taxon>Bacillales</taxon>
        <taxon>Paenibacillaceae</taxon>
        <taxon>Paenibacillus</taxon>
    </lineage>
</organism>
<evidence type="ECO:0000259" key="4">
    <source>
        <dbReference type="PROSITE" id="PS50198"/>
    </source>
</evidence>
<feature type="chain" id="PRO_5039257973" evidence="3">
    <location>
        <begin position="30"/>
        <end position="400"/>
    </location>
</feature>
<feature type="compositionally biased region" description="Low complexity" evidence="2">
    <location>
        <begin position="374"/>
        <end position="387"/>
    </location>
</feature>
<dbReference type="AlphaFoldDB" id="A0A919YW66"/>
<evidence type="ECO:0000256" key="2">
    <source>
        <dbReference type="SAM" id="MobiDB-lite"/>
    </source>
</evidence>
<feature type="region of interest" description="Disordered" evidence="2">
    <location>
        <begin position="338"/>
        <end position="400"/>
    </location>
</feature>
<dbReference type="PANTHER" id="PTHR47245:SF2">
    <property type="entry name" value="PEPTIDYL-PROLYL CIS-TRANS ISOMERASE HP_0175-RELATED"/>
    <property type="match status" value="1"/>
</dbReference>
<dbReference type="InterPro" id="IPR027304">
    <property type="entry name" value="Trigger_fact/SurA_dom_sf"/>
</dbReference>
<dbReference type="SUPFAM" id="SSF54534">
    <property type="entry name" value="FKBP-like"/>
    <property type="match status" value="1"/>
</dbReference>
<dbReference type="Gene3D" id="3.10.50.40">
    <property type="match status" value="1"/>
</dbReference>
<comment type="caution">
    <text evidence="5">The sequence shown here is derived from an EMBL/GenBank/DDBJ whole genome shotgun (WGS) entry which is preliminary data.</text>
</comment>
<dbReference type="InterPro" id="IPR050245">
    <property type="entry name" value="PrsA_foldase"/>
</dbReference>
<feature type="domain" description="PpiC" evidence="4">
    <location>
        <begin position="185"/>
        <end position="290"/>
    </location>
</feature>
<keyword evidence="1" id="KW-0697">Rotamase</keyword>
<dbReference type="Proteomes" id="UP000683139">
    <property type="component" value="Unassembled WGS sequence"/>
</dbReference>
<keyword evidence="6" id="KW-1185">Reference proteome</keyword>